<evidence type="ECO:0000313" key="3">
    <source>
        <dbReference type="Proteomes" id="UP000006038"/>
    </source>
</evidence>
<dbReference type="Gramene" id="OB02G26550.1">
    <property type="protein sequence ID" value="OB02G26550.1"/>
    <property type="gene ID" value="OB02G26550"/>
</dbReference>
<dbReference type="HOGENOM" id="CLU_2708749_0_0_1"/>
<feature type="transmembrane region" description="Helical" evidence="1">
    <location>
        <begin position="30"/>
        <end position="49"/>
    </location>
</feature>
<dbReference type="Proteomes" id="UP000006038">
    <property type="component" value="Unassembled WGS sequence"/>
</dbReference>
<keyword evidence="1" id="KW-0812">Transmembrane</keyword>
<keyword evidence="1" id="KW-1133">Transmembrane helix</keyword>
<dbReference type="EnsemblPlants" id="OB02G26550.1">
    <property type="protein sequence ID" value="OB02G26550.1"/>
    <property type="gene ID" value="OB02G26550"/>
</dbReference>
<dbReference type="AlphaFoldDB" id="J3LDD8"/>
<evidence type="ECO:0000313" key="2">
    <source>
        <dbReference type="EnsemblPlants" id="OB02G26550.1"/>
    </source>
</evidence>
<name>J3LDD8_ORYBR</name>
<accession>J3LDD8</accession>
<proteinExistence type="predicted"/>
<keyword evidence="3" id="KW-1185">Reference proteome</keyword>
<evidence type="ECO:0000256" key="1">
    <source>
        <dbReference type="SAM" id="Phobius"/>
    </source>
</evidence>
<sequence length="73" mass="7511">MDNAAAGVLPLLCATTWLEGTTVMVFVEVVELVGLSALIGLASAAHAQLRWLRPPDFLAPPPDAAAPSAAESQ</sequence>
<protein>
    <submittedName>
        <fullName evidence="2">Uncharacterized protein</fullName>
    </submittedName>
</protein>
<keyword evidence="1" id="KW-0472">Membrane</keyword>
<reference evidence="2" key="1">
    <citation type="submission" date="2013-04" db="UniProtKB">
        <authorList>
            <consortium name="EnsemblPlants"/>
        </authorList>
    </citation>
    <scope>IDENTIFICATION</scope>
</reference>
<organism evidence="2">
    <name type="scientific">Oryza brachyantha</name>
    <name type="common">malo sina</name>
    <dbReference type="NCBI Taxonomy" id="4533"/>
    <lineage>
        <taxon>Eukaryota</taxon>
        <taxon>Viridiplantae</taxon>
        <taxon>Streptophyta</taxon>
        <taxon>Embryophyta</taxon>
        <taxon>Tracheophyta</taxon>
        <taxon>Spermatophyta</taxon>
        <taxon>Magnoliopsida</taxon>
        <taxon>Liliopsida</taxon>
        <taxon>Poales</taxon>
        <taxon>Poaceae</taxon>
        <taxon>BOP clade</taxon>
        <taxon>Oryzoideae</taxon>
        <taxon>Oryzeae</taxon>
        <taxon>Oryzinae</taxon>
        <taxon>Oryza</taxon>
    </lineage>
</organism>